<gene>
    <name evidence="3" type="ORF">E4L98_10985</name>
</gene>
<protein>
    <submittedName>
        <fullName evidence="3">Uncharacterized protein</fullName>
    </submittedName>
</protein>
<accession>A0A4Y9SKY5</accession>
<comment type="caution">
    <text evidence="3">The sequence shown here is derived from an EMBL/GenBank/DDBJ whole genome shotgun (WGS) entry which is preliminary data.</text>
</comment>
<dbReference type="AlphaFoldDB" id="A0A4Y9SKY5"/>
<name>A0A4Y9SKY5_9BURK</name>
<evidence type="ECO:0000313" key="4">
    <source>
        <dbReference type="Proteomes" id="UP000297729"/>
    </source>
</evidence>
<dbReference type="RefSeq" id="WP_135201605.1">
    <property type="nucleotide sequence ID" value="NZ_SPVG01000104.1"/>
</dbReference>
<organism evidence="3 4">
    <name type="scientific">Duganella callida</name>
    <dbReference type="NCBI Taxonomy" id="2561932"/>
    <lineage>
        <taxon>Bacteria</taxon>
        <taxon>Pseudomonadati</taxon>
        <taxon>Pseudomonadota</taxon>
        <taxon>Betaproteobacteria</taxon>
        <taxon>Burkholderiales</taxon>
        <taxon>Oxalobacteraceae</taxon>
        <taxon>Telluria group</taxon>
        <taxon>Duganella</taxon>
    </lineage>
</organism>
<feature type="region of interest" description="Disordered" evidence="1">
    <location>
        <begin position="20"/>
        <end position="116"/>
    </location>
</feature>
<feature type="compositionally biased region" description="Basic and acidic residues" evidence="1">
    <location>
        <begin position="72"/>
        <end position="83"/>
    </location>
</feature>
<dbReference type="Proteomes" id="UP000297729">
    <property type="component" value="Unassembled WGS sequence"/>
</dbReference>
<feature type="signal peptide" evidence="2">
    <location>
        <begin position="1"/>
        <end position="20"/>
    </location>
</feature>
<proteinExistence type="predicted"/>
<evidence type="ECO:0000256" key="1">
    <source>
        <dbReference type="SAM" id="MobiDB-lite"/>
    </source>
</evidence>
<sequence>MHSKLTAILAGACLSTAALAQTPPASPPPPLPAEQTGHQAGSNVAKDKAAHSGPAGSTQDAQARANPAHPVDNCKLDDGRVDKTNAMNSVVCNNSRPMETQAKRAGNNRDKREVRP</sequence>
<feature type="chain" id="PRO_5021217492" evidence="2">
    <location>
        <begin position="21"/>
        <end position="116"/>
    </location>
</feature>
<evidence type="ECO:0000313" key="3">
    <source>
        <dbReference type="EMBL" id="TFW23730.1"/>
    </source>
</evidence>
<keyword evidence="2" id="KW-0732">Signal</keyword>
<evidence type="ECO:0000256" key="2">
    <source>
        <dbReference type="SAM" id="SignalP"/>
    </source>
</evidence>
<dbReference type="EMBL" id="SPVG01000104">
    <property type="protein sequence ID" value="TFW23730.1"/>
    <property type="molecule type" value="Genomic_DNA"/>
</dbReference>
<feature type="compositionally biased region" description="Basic and acidic residues" evidence="1">
    <location>
        <begin position="107"/>
        <end position="116"/>
    </location>
</feature>
<feature type="compositionally biased region" description="Polar residues" evidence="1">
    <location>
        <begin position="85"/>
        <end position="98"/>
    </location>
</feature>
<reference evidence="3 4" key="1">
    <citation type="submission" date="2019-03" db="EMBL/GenBank/DDBJ databases">
        <title>Draft Genome Sequence of Duganella callidus sp. nov., a Novel Duganella Species Isolated from Cultivated Soil.</title>
        <authorList>
            <person name="Raths R."/>
            <person name="Peta V."/>
            <person name="Bucking H."/>
        </authorList>
    </citation>
    <scope>NUCLEOTIDE SEQUENCE [LARGE SCALE GENOMIC DNA]</scope>
    <source>
        <strain evidence="3 4">DN04</strain>
    </source>
</reference>
<keyword evidence="4" id="KW-1185">Reference proteome</keyword>